<evidence type="ECO:0000313" key="3">
    <source>
        <dbReference type="EMBL" id="OFW55999.1"/>
    </source>
</evidence>
<proteinExistence type="predicted"/>
<feature type="transmembrane region" description="Helical" evidence="1">
    <location>
        <begin position="280"/>
        <end position="298"/>
    </location>
</feature>
<reference evidence="3 4" key="1">
    <citation type="journal article" date="2016" name="Nat. Commun.">
        <title>Thousands of microbial genomes shed light on interconnected biogeochemical processes in an aquifer system.</title>
        <authorList>
            <person name="Anantharaman K."/>
            <person name="Brown C.T."/>
            <person name="Hug L.A."/>
            <person name="Sharon I."/>
            <person name="Castelle C.J."/>
            <person name="Probst A.J."/>
            <person name="Thomas B.C."/>
            <person name="Singh A."/>
            <person name="Wilkins M.J."/>
            <person name="Karaoz U."/>
            <person name="Brodie E.L."/>
            <person name="Williams K.H."/>
            <person name="Hubbard S.S."/>
            <person name="Banfield J.F."/>
        </authorList>
    </citation>
    <scope>NUCLEOTIDE SEQUENCE [LARGE SCALE GENOMIC DNA]</scope>
</reference>
<dbReference type="AlphaFoldDB" id="A0A1F2WGM2"/>
<dbReference type="PANTHER" id="PTHR36442">
    <property type="entry name" value="CYCLIC-DI-AMP PHOSPHODIESTERASE PGPH"/>
    <property type="match status" value="1"/>
</dbReference>
<dbReference type="InterPro" id="IPR006674">
    <property type="entry name" value="HD_domain"/>
</dbReference>
<feature type="transmembrane region" description="Helical" evidence="1">
    <location>
        <begin position="408"/>
        <end position="427"/>
    </location>
</feature>
<feature type="transmembrane region" description="Helical" evidence="1">
    <location>
        <begin position="310"/>
        <end position="328"/>
    </location>
</feature>
<dbReference type="Pfam" id="PF01966">
    <property type="entry name" value="HD"/>
    <property type="match status" value="1"/>
</dbReference>
<dbReference type="Pfam" id="PF07697">
    <property type="entry name" value="7TMR-HDED"/>
    <property type="match status" value="1"/>
</dbReference>
<protein>
    <recommendedName>
        <fullName evidence="2">HD/PDEase domain-containing protein</fullName>
    </recommendedName>
</protein>
<feature type="transmembrane region" description="Helical" evidence="1">
    <location>
        <begin position="340"/>
        <end position="373"/>
    </location>
</feature>
<dbReference type="InterPro" id="IPR052722">
    <property type="entry name" value="PgpH_phosphodiesterase"/>
</dbReference>
<dbReference type="InterPro" id="IPR011624">
    <property type="entry name" value="Metal-dep_PHydrolase_7TM_extra"/>
</dbReference>
<dbReference type="NCBIfam" id="TIGR00277">
    <property type="entry name" value="HDIG"/>
    <property type="match status" value="1"/>
</dbReference>
<dbReference type="Pfam" id="PF07698">
    <property type="entry name" value="7TM-7TMR_HD"/>
    <property type="match status" value="1"/>
</dbReference>
<dbReference type="EMBL" id="MELK01000050">
    <property type="protein sequence ID" value="OFW55999.1"/>
    <property type="molecule type" value="Genomic_DNA"/>
</dbReference>
<dbReference type="CDD" id="cd00077">
    <property type="entry name" value="HDc"/>
    <property type="match status" value="1"/>
</dbReference>
<gene>
    <name evidence="3" type="ORF">A2Y75_04625</name>
</gene>
<feature type="domain" description="HD/PDEase" evidence="2">
    <location>
        <begin position="487"/>
        <end position="644"/>
    </location>
</feature>
<name>A0A1F2WGM2_9ACTN</name>
<dbReference type="Proteomes" id="UP000177876">
    <property type="component" value="Unassembled WGS sequence"/>
</dbReference>
<organism evidence="3 4">
    <name type="scientific">Candidatus Solincola sediminis</name>
    <dbReference type="NCBI Taxonomy" id="1797199"/>
    <lineage>
        <taxon>Bacteria</taxon>
        <taxon>Bacillati</taxon>
        <taxon>Actinomycetota</taxon>
        <taxon>Candidatus Geothermincolia</taxon>
        <taxon>Candidatus Geothermincolales</taxon>
        <taxon>Candidatus Geothermincolaceae</taxon>
        <taxon>Candidatus Solincola</taxon>
    </lineage>
</organism>
<evidence type="ECO:0000256" key="1">
    <source>
        <dbReference type="SAM" id="Phobius"/>
    </source>
</evidence>
<feature type="transmembrane region" description="Helical" evidence="1">
    <location>
        <begin position="379"/>
        <end position="396"/>
    </location>
</feature>
<accession>A0A1F2WGM2</accession>
<feature type="transmembrane region" description="Helical" evidence="1">
    <location>
        <begin position="433"/>
        <end position="458"/>
    </location>
</feature>
<dbReference type="SUPFAM" id="SSF109604">
    <property type="entry name" value="HD-domain/PDEase-like"/>
    <property type="match status" value="1"/>
</dbReference>
<dbReference type="STRING" id="1797197.A2Y75_04625"/>
<keyword evidence="1" id="KW-0472">Membrane</keyword>
<keyword evidence="1" id="KW-0812">Transmembrane</keyword>
<evidence type="ECO:0000313" key="4">
    <source>
        <dbReference type="Proteomes" id="UP000177876"/>
    </source>
</evidence>
<dbReference type="PANTHER" id="PTHR36442:SF1">
    <property type="entry name" value="CYCLIC-DI-AMP PHOSPHODIESTERASE PGPH"/>
    <property type="match status" value="1"/>
</dbReference>
<comment type="caution">
    <text evidence="3">The sequence shown here is derived from an EMBL/GenBank/DDBJ whole genome shotgun (WGS) entry which is preliminary data.</text>
</comment>
<dbReference type="InterPro" id="IPR011621">
    <property type="entry name" value="Metal-dep_PHydrolase_7TM_intra"/>
</dbReference>
<dbReference type="InterPro" id="IPR003607">
    <property type="entry name" value="HD/PDEase_dom"/>
</dbReference>
<dbReference type="Gene3D" id="1.10.3210.10">
    <property type="entry name" value="Hypothetical protein af1432"/>
    <property type="match status" value="1"/>
</dbReference>
<feature type="transmembrane region" description="Helical" evidence="1">
    <location>
        <begin position="33"/>
        <end position="53"/>
    </location>
</feature>
<sequence>MYNMVVKMDDKEGSRQVLSRLSSLLPRSGKRRALFLSLALLVIIIAVLLLEYMPRSGRFEVGKPSMETIISSKDLSVVDEEGTDRAREAERQRIRGYFIERGAQAESISAISEFFGKAEELAAGDESLDAKIGALARFDPEVDTRTIQDVLTSSPDDARVLYGMAVELLTSAMSGPVAYDNIEAVRESIESSAEDLYLEPWIKNSAASLAATFLKPNTPYSFHMIERDMEAASNRVQPVYVNYKTGQKIVDKGEIITPLTLTALDQAGSLSPVGTYQQSLGIVLLLITLYVGAVLFFNRFRPDIAGNWRVVAMICLVFLVFCLLCRLFSVFADENLMWGYLIPLAVVGLTLAVLLDHLVALFMVTMGGIITGLIVKGNFYLMVTAILGGIAAIILVTRFQQRERLFRVGAGLSISIAIVSMITAGLIKDFHSVAVAGGLGLANGMLSMVLTLGSFPVLEKISGIITPIHLLELASPSHPLMKELITKAPGTYSHSVIVGNLADAAARETGADPLLARVGSYYHDIGKLKRSTFFVENQPAGFNGHQNIKPNLSALIITAHVREGVEIAREYKIPQEVTDIIGQHHGTSLVRYFYTRALEENTGEGSVSESRFRYPGEKPRSKEAAIVMLADAIEAAAKALYKPTPVKLEQLSQSLIKERLEDGQLSASPLTLDDLEKIGQTFVRILSAMYHERIEYPALNRAEVI</sequence>
<keyword evidence="1" id="KW-1133">Transmembrane helix</keyword>
<dbReference type="SMART" id="SM00471">
    <property type="entry name" value="HDc"/>
    <property type="match status" value="1"/>
</dbReference>
<dbReference type="InterPro" id="IPR006675">
    <property type="entry name" value="HDIG_dom"/>
</dbReference>
<evidence type="ECO:0000259" key="2">
    <source>
        <dbReference type="SMART" id="SM00471"/>
    </source>
</evidence>